<organism evidence="2 3">
    <name type="scientific">Apiospora phragmitis</name>
    <dbReference type="NCBI Taxonomy" id="2905665"/>
    <lineage>
        <taxon>Eukaryota</taxon>
        <taxon>Fungi</taxon>
        <taxon>Dikarya</taxon>
        <taxon>Ascomycota</taxon>
        <taxon>Pezizomycotina</taxon>
        <taxon>Sordariomycetes</taxon>
        <taxon>Xylariomycetidae</taxon>
        <taxon>Amphisphaeriales</taxon>
        <taxon>Apiosporaceae</taxon>
        <taxon>Apiospora</taxon>
    </lineage>
</organism>
<feature type="compositionally biased region" description="Polar residues" evidence="1">
    <location>
        <begin position="1"/>
        <end position="18"/>
    </location>
</feature>
<evidence type="ECO:0000313" key="2">
    <source>
        <dbReference type="EMBL" id="KAK8050159.1"/>
    </source>
</evidence>
<evidence type="ECO:0000313" key="3">
    <source>
        <dbReference type="Proteomes" id="UP001480595"/>
    </source>
</evidence>
<feature type="region of interest" description="Disordered" evidence="1">
    <location>
        <begin position="1"/>
        <end position="108"/>
    </location>
</feature>
<keyword evidence="3" id="KW-1185">Reference proteome</keyword>
<reference evidence="2 3" key="1">
    <citation type="submission" date="2023-01" db="EMBL/GenBank/DDBJ databases">
        <title>Analysis of 21 Apiospora genomes using comparative genomics revels a genus with tremendous synthesis potential of carbohydrate active enzymes and secondary metabolites.</title>
        <authorList>
            <person name="Sorensen T."/>
        </authorList>
    </citation>
    <scope>NUCLEOTIDE SEQUENCE [LARGE SCALE GENOMIC DNA]</scope>
    <source>
        <strain evidence="2 3">CBS 135458</strain>
    </source>
</reference>
<evidence type="ECO:0000256" key="1">
    <source>
        <dbReference type="SAM" id="MobiDB-lite"/>
    </source>
</evidence>
<gene>
    <name evidence="2" type="ORF">PG994_011889</name>
</gene>
<dbReference type="Proteomes" id="UP001480595">
    <property type="component" value="Unassembled WGS sequence"/>
</dbReference>
<accession>A0ABR1TU33</accession>
<dbReference type="GeneID" id="92096361"/>
<proteinExistence type="predicted"/>
<feature type="compositionally biased region" description="Basic and acidic residues" evidence="1">
    <location>
        <begin position="44"/>
        <end position="54"/>
    </location>
</feature>
<name>A0ABR1TU33_9PEZI</name>
<dbReference type="RefSeq" id="XP_066712408.1">
    <property type="nucleotide sequence ID" value="XM_066863298.1"/>
</dbReference>
<protein>
    <submittedName>
        <fullName evidence="2">Uncharacterized protein</fullName>
    </submittedName>
</protein>
<comment type="caution">
    <text evidence="2">The sequence shown here is derived from an EMBL/GenBank/DDBJ whole genome shotgun (WGS) entry which is preliminary data.</text>
</comment>
<sequence length="108" mass="12402">MFSNADNTSGSQSYNMYSKDSLIQLEEEEVPDACGESPEQQLEADFHERREHPKNQGKGTKSRNDDRPGLENTLLERPCKYSACNSQPNHHPRRRRPTPQAELESLPY</sequence>
<dbReference type="EMBL" id="JAQQWL010000011">
    <property type="protein sequence ID" value="KAK8050159.1"/>
    <property type="molecule type" value="Genomic_DNA"/>
</dbReference>